<evidence type="ECO:0000313" key="1">
    <source>
        <dbReference type="EMBL" id="KAJ7954563.1"/>
    </source>
</evidence>
<dbReference type="KEGG" id="qsa:O6P43_026129"/>
<sequence length="199" mass="22565">MGIDVCGFNSSGFSATMMKTLQCCNGTRNPNPISPVSSTNIPDIIEMEGFNHKRQKLGIDRCVKIQCSVILLRMMRHPDGIEAQIKVIETTTQMRIETDLKQQRMKEREVARTALAEIEKTVDFEDNLKSFKEPEMLCGDSLSYYTIDLEDGSQEIVKPFAYSGKRLERCGLFLKDEFMEDGDEEAFLNGDLEEGEVTE</sequence>
<accession>A0AAD7LB31</accession>
<dbReference type="PANTHER" id="PTHR46136">
    <property type="entry name" value="TRANSCRIPTION FACTOR GTE8"/>
    <property type="match status" value="1"/>
</dbReference>
<gene>
    <name evidence="1" type="ORF">O6P43_026129</name>
</gene>
<dbReference type="AlphaFoldDB" id="A0AAD7LB31"/>
<dbReference type="Proteomes" id="UP001163823">
    <property type="component" value="Chromosome 10"/>
</dbReference>
<organism evidence="1 2">
    <name type="scientific">Quillaja saponaria</name>
    <name type="common">Soap bark tree</name>
    <dbReference type="NCBI Taxonomy" id="32244"/>
    <lineage>
        <taxon>Eukaryota</taxon>
        <taxon>Viridiplantae</taxon>
        <taxon>Streptophyta</taxon>
        <taxon>Embryophyta</taxon>
        <taxon>Tracheophyta</taxon>
        <taxon>Spermatophyta</taxon>
        <taxon>Magnoliopsida</taxon>
        <taxon>eudicotyledons</taxon>
        <taxon>Gunneridae</taxon>
        <taxon>Pentapetalae</taxon>
        <taxon>rosids</taxon>
        <taxon>fabids</taxon>
        <taxon>Fabales</taxon>
        <taxon>Quillajaceae</taxon>
        <taxon>Quillaja</taxon>
    </lineage>
</organism>
<comment type="caution">
    <text evidence="1">The sequence shown here is derived from an EMBL/GenBank/DDBJ whole genome shotgun (WGS) entry which is preliminary data.</text>
</comment>
<name>A0AAD7LB31_QUISA</name>
<proteinExistence type="predicted"/>
<dbReference type="EMBL" id="JARAOO010000010">
    <property type="protein sequence ID" value="KAJ7954563.1"/>
    <property type="molecule type" value="Genomic_DNA"/>
</dbReference>
<dbReference type="PANTHER" id="PTHR46136:SF19">
    <property type="entry name" value="TRANSCRIPTION FACTOR GTE12"/>
    <property type="match status" value="1"/>
</dbReference>
<protein>
    <submittedName>
        <fullName evidence="1">Transcription factor GTE12</fullName>
    </submittedName>
</protein>
<dbReference type="InterPro" id="IPR052442">
    <property type="entry name" value="Env_Response_Regulator"/>
</dbReference>
<reference evidence="1" key="1">
    <citation type="journal article" date="2023" name="Science">
        <title>Elucidation of the pathway for biosynthesis of saponin adjuvants from the soapbark tree.</title>
        <authorList>
            <person name="Reed J."/>
            <person name="Orme A."/>
            <person name="El-Demerdash A."/>
            <person name="Owen C."/>
            <person name="Martin L.B.B."/>
            <person name="Misra R.C."/>
            <person name="Kikuchi S."/>
            <person name="Rejzek M."/>
            <person name="Martin A.C."/>
            <person name="Harkess A."/>
            <person name="Leebens-Mack J."/>
            <person name="Louveau T."/>
            <person name="Stephenson M.J."/>
            <person name="Osbourn A."/>
        </authorList>
    </citation>
    <scope>NUCLEOTIDE SEQUENCE</scope>
    <source>
        <strain evidence="1">S10</strain>
    </source>
</reference>
<keyword evidence="2" id="KW-1185">Reference proteome</keyword>
<evidence type="ECO:0000313" key="2">
    <source>
        <dbReference type="Proteomes" id="UP001163823"/>
    </source>
</evidence>